<evidence type="ECO:0000256" key="3">
    <source>
        <dbReference type="ARBA" id="ARBA00023125"/>
    </source>
</evidence>
<keyword evidence="5" id="KW-0539">Nucleus</keyword>
<dbReference type="PANTHER" id="PTHR31391:SF81">
    <property type="entry name" value="TF-B3 DOMAIN-CONTAINING PROTEIN"/>
    <property type="match status" value="1"/>
</dbReference>
<keyword evidence="9" id="KW-1185">Reference proteome</keyword>
<feature type="domain" description="TF-B3" evidence="7">
    <location>
        <begin position="531"/>
        <end position="625"/>
    </location>
</feature>
<dbReference type="EMBL" id="JARAOO010000001">
    <property type="protein sequence ID" value="KAJ7982766.1"/>
    <property type="molecule type" value="Genomic_DNA"/>
</dbReference>
<dbReference type="SMART" id="SM01019">
    <property type="entry name" value="B3"/>
    <property type="match status" value="4"/>
</dbReference>
<evidence type="ECO:0000259" key="7">
    <source>
        <dbReference type="PROSITE" id="PS50863"/>
    </source>
</evidence>
<evidence type="ECO:0000256" key="2">
    <source>
        <dbReference type="ARBA" id="ARBA00023015"/>
    </source>
</evidence>
<dbReference type="CDD" id="cd10017">
    <property type="entry name" value="B3_DNA"/>
    <property type="match status" value="4"/>
</dbReference>
<dbReference type="SUPFAM" id="SSF101936">
    <property type="entry name" value="DNA-binding pseudobarrel domain"/>
    <property type="match status" value="4"/>
</dbReference>
<name>A0AAD7QJN7_QUISA</name>
<feature type="domain" description="TF-B3" evidence="7">
    <location>
        <begin position="28"/>
        <end position="121"/>
    </location>
</feature>
<dbReference type="Pfam" id="PF02362">
    <property type="entry name" value="B3"/>
    <property type="match status" value="4"/>
</dbReference>
<evidence type="ECO:0000313" key="9">
    <source>
        <dbReference type="Proteomes" id="UP001163823"/>
    </source>
</evidence>
<dbReference type="PANTHER" id="PTHR31391">
    <property type="entry name" value="B3 DOMAIN-CONTAINING PROTEIN OS11G0197600-RELATED"/>
    <property type="match status" value="1"/>
</dbReference>
<comment type="subcellular location">
    <subcellularLocation>
        <location evidence="1">Nucleus</location>
    </subcellularLocation>
</comment>
<reference evidence="8 9" key="1">
    <citation type="journal article" date="2023" name="Science">
        <title>Elucidation of the pathway for biosynthesis of saponin adjuvants from the soapbark tree.</title>
        <authorList>
            <person name="Reed J."/>
            <person name="Orme A."/>
            <person name="El-Demerdash A."/>
            <person name="Owen C."/>
            <person name="Martin L.B.B."/>
            <person name="Misra R.C."/>
            <person name="Kikuchi S."/>
            <person name="Rejzek M."/>
            <person name="Martin A.C."/>
            <person name="Harkess A."/>
            <person name="Leebens-Mack J."/>
            <person name="Louveau T."/>
            <person name="Stephenson M.J."/>
            <person name="Osbourn A."/>
        </authorList>
    </citation>
    <scope>NUCLEOTIDE SEQUENCE [LARGE SCALE GENOMIC DNA]</scope>
    <source>
        <strain evidence="8">S10</strain>
    </source>
</reference>
<dbReference type="InterPro" id="IPR044837">
    <property type="entry name" value="REM16-like"/>
</dbReference>
<dbReference type="AlphaFoldDB" id="A0AAD7QJN7"/>
<feature type="region of interest" description="Disordered" evidence="6">
    <location>
        <begin position="271"/>
        <end position="303"/>
    </location>
</feature>
<dbReference type="Gene3D" id="2.40.330.10">
    <property type="entry name" value="DNA-binding pseudobarrel domain"/>
    <property type="match status" value="4"/>
</dbReference>
<keyword evidence="4" id="KW-0804">Transcription</keyword>
<dbReference type="InterPro" id="IPR015300">
    <property type="entry name" value="DNA-bd_pseudobarrel_sf"/>
</dbReference>
<sequence>MSKFHRNRESSSISNSRALVAPARVPTFFFKIIFSYNIEEKKLRIPRKFVRDFGHELSAVATIKAPDGRIWKMSIENSEEDTWFRDGWHEFVNYYSIGVKYMVLFMYVGNSEFHVNMTDHQTCTQIHFHPYNNQSIHEEENDEEKIEEIIISDDEDNHDTSNRSKLNENVMSKPANPSFEVEFRRTYVHSVYVHAAFASKYLKTCKGKIKLQIDGKQWPASLYVSCSGKRIGSGWNDFARHNNLKIGDVCVFELINGEEVVLEVKINPENNQKTYNPLSQQDFGNKKPTTSAASQQSPRRKEKCKLAKKVETIELDNSDTSSGSKLKENVVSKPGNPSFEVKLGRTYNRYVYVRTAFASKYLPHKENIKLQVDGKQWPARLCPASSGKVILAGWADFVRDNNLKNGDVCVFEMISWKEVVLDVKVSPADNQTLKKRCNLLSQQNLDIQHYENDASKQYRGHERGFETGIKRVKRENQTEIVELDNSETSNVISKPHKLAKKNKKATRSCSSSKPRKMRVESARKCIHKNPSFRAVLSPSNIKGYSVYVPADFTAKYMNTCEDSIILELDGKQWPACCYFWNSGKRIGTGWAAFKNDINLKAGDVCDFELIKGKKSILRVAVTRGCS</sequence>
<evidence type="ECO:0000256" key="6">
    <source>
        <dbReference type="SAM" id="MobiDB-lite"/>
    </source>
</evidence>
<comment type="caution">
    <text evidence="8">The sequence shown here is derived from an EMBL/GenBank/DDBJ whole genome shotgun (WGS) entry which is preliminary data.</text>
</comment>
<organism evidence="8 9">
    <name type="scientific">Quillaja saponaria</name>
    <name type="common">Soap bark tree</name>
    <dbReference type="NCBI Taxonomy" id="32244"/>
    <lineage>
        <taxon>Eukaryota</taxon>
        <taxon>Viridiplantae</taxon>
        <taxon>Streptophyta</taxon>
        <taxon>Embryophyta</taxon>
        <taxon>Tracheophyta</taxon>
        <taxon>Spermatophyta</taxon>
        <taxon>Magnoliopsida</taxon>
        <taxon>eudicotyledons</taxon>
        <taxon>Gunneridae</taxon>
        <taxon>Pentapetalae</taxon>
        <taxon>rosids</taxon>
        <taxon>fabids</taxon>
        <taxon>Fabales</taxon>
        <taxon>Quillajaceae</taxon>
        <taxon>Quillaja</taxon>
    </lineage>
</organism>
<dbReference type="Proteomes" id="UP001163823">
    <property type="component" value="Chromosome 1"/>
</dbReference>
<proteinExistence type="predicted"/>
<feature type="compositionally biased region" description="Polar residues" evidence="6">
    <location>
        <begin position="271"/>
        <end position="297"/>
    </location>
</feature>
<dbReference type="PROSITE" id="PS50863">
    <property type="entry name" value="B3"/>
    <property type="match status" value="4"/>
</dbReference>
<keyword evidence="3" id="KW-0238">DNA-binding</keyword>
<evidence type="ECO:0000313" key="8">
    <source>
        <dbReference type="EMBL" id="KAJ7982766.1"/>
    </source>
</evidence>
<accession>A0AAD7QJN7</accession>
<dbReference type="GO" id="GO:0003677">
    <property type="term" value="F:DNA binding"/>
    <property type="evidence" value="ECO:0007669"/>
    <property type="project" value="UniProtKB-KW"/>
</dbReference>
<keyword evidence="2" id="KW-0805">Transcription regulation</keyword>
<dbReference type="GO" id="GO:0005634">
    <property type="term" value="C:nucleus"/>
    <property type="evidence" value="ECO:0007669"/>
    <property type="project" value="UniProtKB-SubCell"/>
</dbReference>
<dbReference type="KEGG" id="qsa:O6P43_001852"/>
<feature type="domain" description="TF-B3" evidence="7">
    <location>
        <begin position="374"/>
        <end position="429"/>
    </location>
</feature>
<gene>
    <name evidence="8" type="ORF">O6P43_001852</name>
</gene>
<evidence type="ECO:0000256" key="5">
    <source>
        <dbReference type="ARBA" id="ARBA00023242"/>
    </source>
</evidence>
<evidence type="ECO:0000256" key="1">
    <source>
        <dbReference type="ARBA" id="ARBA00004123"/>
    </source>
</evidence>
<feature type="domain" description="TF-B3" evidence="7">
    <location>
        <begin position="215"/>
        <end position="270"/>
    </location>
</feature>
<protein>
    <submittedName>
        <fullName evidence="8">B3 domain-containing transcription factor</fullName>
    </submittedName>
</protein>
<evidence type="ECO:0000256" key="4">
    <source>
        <dbReference type="ARBA" id="ARBA00023163"/>
    </source>
</evidence>
<dbReference type="InterPro" id="IPR003340">
    <property type="entry name" value="B3_DNA-bd"/>
</dbReference>